<accession>A0A8J6NH56</accession>
<dbReference type="Pfam" id="PF01590">
    <property type="entry name" value="GAF"/>
    <property type="match status" value="1"/>
</dbReference>
<dbReference type="InterPro" id="IPR026898">
    <property type="entry name" value="PrsW"/>
</dbReference>
<dbReference type="SMART" id="SM00065">
    <property type="entry name" value="GAF"/>
    <property type="match status" value="1"/>
</dbReference>
<dbReference type="GO" id="GO:0008233">
    <property type="term" value="F:peptidase activity"/>
    <property type="evidence" value="ECO:0007669"/>
    <property type="project" value="InterPro"/>
</dbReference>
<evidence type="ECO:0000259" key="2">
    <source>
        <dbReference type="SMART" id="SM00065"/>
    </source>
</evidence>
<keyword evidence="1" id="KW-0472">Membrane</keyword>
<feature type="transmembrane region" description="Helical" evidence="1">
    <location>
        <begin position="61"/>
        <end position="85"/>
    </location>
</feature>
<organism evidence="3 4">
    <name type="scientific">Candidatus Desulfolinea nitratireducens</name>
    <dbReference type="NCBI Taxonomy" id="2841698"/>
    <lineage>
        <taxon>Bacteria</taxon>
        <taxon>Bacillati</taxon>
        <taxon>Chloroflexota</taxon>
        <taxon>Anaerolineae</taxon>
        <taxon>Anaerolineales</taxon>
        <taxon>Anaerolineales incertae sedis</taxon>
        <taxon>Candidatus Desulfolinea</taxon>
    </lineage>
</organism>
<evidence type="ECO:0000313" key="4">
    <source>
        <dbReference type="Proteomes" id="UP000614469"/>
    </source>
</evidence>
<reference evidence="3 4" key="1">
    <citation type="submission" date="2020-08" db="EMBL/GenBank/DDBJ databases">
        <title>Bridging the membrane lipid divide: bacteria of the FCB group superphylum have the potential to synthesize archaeal ether lipids.</title>
        <authorList>
            <person name="Villanueva L."/>
            <person name="Von Meijenfeldt F.A.B."/>
            <person name="Westbye A.B."/>
            <person name="Yadav S."/>
            <person name="Hopmans E.C."/>
            <person name="Dutilh B.E."/>
            <person name="Sinninghe Damste J.S."/>
        </authorList>
    </citation>
    <scope>NUCLEOTIDE SEQUENCE [LARGE SCALE GENOMIC DNA]</scope>
    <source>
        <strain evidence="3">NIOZ-UU36</strain>
    </source>
</reference>
<protein>
    <submittedName>
        <fullName evidence="3">GAF domain-containing protein</fullName>
    </submittedName>
</protein>
<keyword evidence="1" id="KW-0812">Transmembrane</keyword>
<dbReference type="InterPro" id="IPR029016">
    <property type="entry name" value="GAF-like_dom_sf"/>
</dbReference>
<feature type="transmembrane region" description="Helical" evidence="1">
    <location>
        <begin position="7"/>
        <end position="24"/>
    </location>
</feature>
<feature type="domain" description="GAF" evidence="2">
    <location>
        <begin position="243"/>
        <end position="418"/>
    </location>
</feature>
<dbReference type="Proteomes" id="UP000614469">
    <property type="component" value="Unassembled WGS sequence"/>
</dbReference>
<gene>
    <name evidence="3" type="ORF">H8E29_01515</name>
</gene>
<keyword evidence="1" id="KW-1133">Transmembrane helix</keyword>
<feature type="transmembrane region" description="Helical" evidence="1">
    <location>
        <begin position="126"/>
        <end position="148"/>
    </location>
</feature>
<proteinExistence type="predicted"/>
<evidence type="ECO:0000256" key="1">
    <source>
        <dbReference type="SAM" id="Phobius"/>
    </source>
</evidence>
<dbReference type="AlphaFoldDB" id="A0A8J6NH56"/>
<feature type="transmembrane region" description="Helical" evidence="1">
    <location>
        <begin position="160"/>
        <end position="183"/>
    </location>
</feature>
<feature type="transmembrane region" description="Helical" evidence="1">
    <location>
        <begin position="30"/>
        <end position="49"/>
    </location>
</feature>
<evidence type="ECO:0000313" key="3">
    <source>
        <dbReference type="EMBL" id="MBC8333918.1"/>
    </source>
</evidence>
<dbReference type="InterPro" id="IPR003018">
    <property type="entry name" value="GAF"/>
</dbReference>
<dbReference type="Gene3D" id="3.30.450.40">
    <property type="match status" value="1"/>
</dbReference>
<sequence length="463" mass="50746">MEIIIGAGIPTIVMLVMYIFGLFTRRNVGWVLLSLIWGAAGFGGFTLLVPKLLEMGLTHQAINIVISPLIQLGFVSMGVFIVIYLEKSDNLIDGAVYGIASGLGYAAYENIRTILLLLPEHDIELIVVQAVSVSLIYATASGIIGIAITQFYFRHRANRLILLLSGLGAGVGYTALFKILSTFEIGGDFLAAAFGIGGITLVGLYVTGLLRKILIQVGVEKKRADSLLEIVIPIGVELSTEEDFGRLLEKMLLEAKSFCNANSGSLYLIKDKQLEYAVVRNDMLDISMGGKSGKEISLPSLSLYDETTGEPNHNNIATYAALTGETVNIVDAYKDDEFDFSDTKDFDERTGYASVSFLTIPLKDSEGNILGVLELVNALNSRKKALIPFDNNLQQLMESFSSLASAALKGYIQEQSLRKEIQELRIVIDAVKRDQEVAEITNTDYFKNLKRKAKGLKDNQEEE</sequence>
<feature type="transmembrane region" description="Helical" evidence="1">
    <location>
        <begin position="189"/>
        <end position="210"/>
    </location>
</feature>
<name>A0A8J6NH56_9CHLR</name>
<dbReference type="EMBL" id="JACNJN010000031">
    <property type="protein sequence ID" value="MBC8333918.1"/>
    <property type="molecule type" value="Genomic_DNA"/>
</dbReference>
<dbReference type="Pfam" id="PF13367">
    <property type="entry name" value="PrsW-protease"/>
    <property type="match status" value="1"/>
</dbReference>
<comment type="caution">
    <text evidence="3">The sequence shown here is derived from an EMBL/GenBank/DDBJ whole genome shotgun (WGS) entry which is preliminary data.</text>
</comment>
<dbReference type="SUPFAM" id="SSF55781">
    <property type="entry name" value="GAF domain-like"/>
    <property type="match status" value="1"/>
</dbReference>